<evidence type="ECO:0000313" key="4">
    <source>
        <dbReference type="EMBL" id="PEG43180.1"/>
    </source>
</evidence>
<feature type="compositionally biased region" description="Polar residues" evidence="1">
    <location>
        <begin position="144"/>
        <end position="159"/>
    </location>
</feature>
<protein>
    <submittedName>
        <fullName evidence="4">Protein tyrosine kinase</fullName>
    </submittedName>
</protein>
<sequence length="242" mass="26241">MTLKAFAMAARRYWRTYFVVAVVVLALAFTAILLSPKRYTSTTRLMVSIEGSTTAAAYQNDEVGTRRVLSYMPLITSGVVSRRVVDKLGLPLTPEQLASKINVANVPPRTPLIDIEVTDDSPQRARQIAKTLASEFIKYADSIETPTGEDSQKVHTTIVSDPAEGRENPLTSVLLGVLAAVAALLLGAVAVWIRAARQRDVPADAQAEAPSPREEEAADDLHEAPSDEEAFCQEPVEATQHS</sequence>
<keyword evidence="4" id="KW-0418">Kinase</keyword>
<dbReference type="Proteomes" id="UP000465302">
    <property type="component" value="Unassembled WGS sequence"/>
</dbReference>
<evidence type="ECO:0000313" key="3">
    <source>
        <dbReference type="EMBL" id="GFG54414.1"/>
    </source>
</evidence>
<keyword evidence="5" id="KW-1185">Reference proteome</keyword>
<organism evidence="4 5">
    <name type="scientific">Mycolicibacterium agri</name>
    <name type="common">Mycobacterium agri</name>
    <dbReference type="NCBI Taxonomy" id="36811"/>
    <lineage>
        <taxon>Bacteria</taxon>
        <taxon>Bacillati</taxon>
        <taxon>Actinomycetota</taxon>
        <taxon>Actinomycetes</taxon>
        <taxon>Mycobacteriales</taxon>
        <taxon>Mycobacteriaceae</taxon>
        <taxon>Mycolicibacterium</taxon>
    </lineage>
</organism>
<evidence type="ECO:0000313" key="6">
    <source>
        <dbReference type="Proteomes" id="UP000465302"/>
    </source>
</evidence>
<dbReference type="Proteomes" id="UP000220914">
    <property type="component" value="Unassembled WGS sequence"/>
</dbReference>
<feature type="region of interest" description="Disordered" evidence="1">
    <location>
        <begin position="200"/>
        <end position="242"/>
    </location>
</feature>
<reference evidence="3 6" key="2">
    <citation type="journal article" date="2019" name="Emerg. Microbes Infect.">
        <title>Comprehensive subspecies identification of 175 nontuberculous mycobacteria species based on 7547 genomic profiles.</title>
        <authorList>
            <person name="Matsumoto Y."/>
            <person name="Kinjo T."/>
            <person name="Motooka D."/>
            <person name="Nabeya D."/>
            <person name="Jung N."/>
            <person name="Uechi K."/>
            <person name="Horii T."/>
            <person name="Iida T."/>
            <person name="Fujita J."/>
            <person name="Nakamura S."/>
        </authorList>
    </citation>
    <scope>NUCLEOTIDE SEQUENCE [LARGE SCALE GENOMIC DNA]</scope>
    <source>
        <strain evidence="3 6">JCM 6377</strain>
    </source>
</reference>
<feature type="transmembrane region" description="Helical" evidence="2">
    <location>
        <begin position="173"/>
        <end position="193"/>
    </location>
</feature>
<keyword evidence="2" id="KW-1133">Transmembrane helix</keyword>
<dbReference type="AlphaFoldDB" id="A0A2A7NH45"/>
<gene>
    <name evidence="4" type="ORF">CQY20_00925</name>
    <name evidence="3" type="ORF">MAGR_58550</name>
</gene>
<reference evidence="4 5" key="1">
    <citation type="submission" date="2017-10" db="EMBL/GenBank/DDBJ databases">
        <title>The new phylogeny of genus Mycobacterium.</title>
        <authorList>
            <person name="Tortoli E."/>
            <person name="Trovato A."/>
            <person name="Cirillo D.M."/>
        </authorList>
    </citation>
    <scope>NUCLEOTIDE SEQUENCE [LARGE SCALE GENOMIC DNA]</scope>
    <source>
        <strain evidence="4 5">CCUG37673</strain>
    </source>
</reference>
<comment type="caution">
    <text evidence="4">The sequence shown here is derived from an EMBL/GenBank/DDBJ whole genome shotgun (WGS) entry which is preliminary data.</text>
</comment>
<dbReference type="GO" id="GO:0004713">
    <property type="term" value="F:protein tyrosine kinase activity"/>
    <property type="evidence" value="ECO:0007669"/>
    <property type="project" value="TreeGrafter"/>
</dbReference>
<name>A0A2A7NH45_MYCAG</name>
<dbReference type="OrthoDB" id="9812433at2"/>
<feature type="compositionally biased region" description="Basic and acidic residues" evidence="1">
    <location>
        <begin position="211"/>
        <end position="225"/>
    </location>
</feature>
<keyword evidence="4" id="KW-0808">Transferase</keyword>
<dbReference type="PANTHER" id="PTHR32309:SF13">
    <property type="entry name" value="FERRIC ENTEROBACTIN TRANSPORT PROTEIN FEPE"/>
    <property type="match status" value="1"/>
</dbReference>
<accession>A0A2A7NH45</accession>
<dbReference type="GO" id="GO:0005886">
    <property type="term" value="C:plasma membrane"/>
    <property type="evidence" value="ECO:0007669"/>
    <property type="project" value="TreeGrafter"/>
</dbReference>
<evidence type="ECO:0000256" key="1">
    <source>
        <dbReference type="SAM" id="MobiDB-lite"/>
    </source>
</evidence>
<dbReference type="InterPro" id="IPR050445">
    <property type="entry name" value="Bact_polysacc_biosynth/exp"/>
</dbReference>
<reference evidence="3" key="3">
    <citation type="submission" date="2020-02" db="EMBL/GenBank/DDBJ databases">
        <authorList>
            <person name="Matsumoto Y."/>
            <person name="Motooka D."/>
            <person name="Nakamura S."/>
        </authorList>
    </citation>
    <scope>NUCLEOTIDE SEQUENCE</scope>
    <source>
        <strain evidence="3">JCM 6377</strain>
    </source>
</reference>
<evidence type="ECO:0000313" key="5">
    <source>
        <dbReference type="Proteomes" id="UP000220914"/>
    </source>
</evidence>
<dbReference type="EMBL" id="PDCP01000001">
    <property type="protein sequence ID" value="PEG43180.1"/>
    <property type="molecule type" value="Genomic_DNA"/>
</dbReference>
<dbReference type="EMBL" id="BLKS01000001">
    <property type="protein sequence ID" value="GFG54414.1"/>
    <property type="molecule type" value="Genomic_DNA"/>
</dbReference>
<feature type="region of interest" description="Disordered" evidence="1">
    <location>
        <begin position="143"/>
        <end position="165"/>
    </location>
</feature>
<proteinExistence type="predicted"/>
<keyword evidence="2" id="KW-0812">Transmembrane</keyword>
<evidence type="ECO:0000256" key="2">
    <source>
        <dbReference type="SAM" id="Phobius"/>
    </source>
</evidence>
<keyword evidence="2" id="KW-0472">Membrane</keyword>
<dbReference type="PANTHER" id="PTHR32309">
    <property type="entry name" value="TYROSINE-PROTEIN KINASE"/>
    <property type="match status" value="1"/>
</dbReference>